<dbReference type="AlphaFoldDB" id="X0SMI0"/>
<proteinExistence type="predicted"/>
<reference evidence="1" key="1">
    <citation type="journal article" date="2014" name="Front. Microbiol.">
        <title>High frequency of phylogenetically diverse reductive dehalogenase-homologous genes in deep subseafloor sedimentary metagenomes.</title>
        <authorList>
            <person name="Kawai M."/>
            <person name="Futagami T."/>
            <person name="Toyoda A."/>
            <person name="Takaki Y."/>
            <person name="Nishi S."/>
            <person name="Hori S."/>
            <person name="Arai W."/>
            <person name="Tsubouchi T."/>
            <person name="Morono Y."/>
            <person name="Uchiyama I."/>
            <person name="Ito T."/>
            <person name="Fujiyama A."/>
            <person name="Inagaki F."/>
            <person name="Takami H."/>
        </authorList>
    </citation>
    <scope>NUCLEOTIDE SEQUENCE</scope>
    <source>
        <strain evidence="1">Expedition CK06-06</strain>
    </source>
</reference>
<evidence type="ECO:0000313" key="1">
    <source>
        <dbReference type="EMBL" id="GAF77067.1"/>
    </source>
</evidence>
<name>X0SMI0_9ZZZZ</name>
<accession>X0SMI0</accession>
<sequence length="189" mass="22363">MLDIINKSKSMTKSREEYSENLESQYKRMERLYKKILNDFESEIKSKNSEEKLDAVYDFLLVCYHIREWINKDNKVVQTIKDSLPTFTGESSPVQFQMCRDLCNKSKHAKLEETKRYKPNDINTKIVTYGGSIFSVSKEELEKADKNKETIHLKPEDEIFLGNYFVSFRANSYDLKGVVQSCMYIWKKF</sequence>
<gene>
    <name evidence="1" type="ORF">S01H1_08518</name>
</gene>
<comment type="caution">
    <text evidence="1">The sequence shown here is derived from an EMBL/GenBank/DDBJ whole genome shotgun (WGS) entry which is preliminary data.</text>
</comment>
<organism evidence="1">
    <name type="scientific">marine sediment metagenome</name>
    <dbReference type="NCBI Taxonomy" id="412755"/>
    <lineage>
        <taxon>unclassified sequences</taxon>
        <taxon>metagenomes</taxon>
        <taxon>ecological metagenomes</taxon>
    </lineage>
</organism>
<feature type="non-terminal residue" evidence="1">
    <location>
        <position position="189"/>
    </location>
</feature>
<protein>
    <submittedName>
        <fullName evidence="1">Uncharacterized protein</fullName>
    </submittedName>
</protein>
<dbReference type="EMBL" id="BARS01004366">
    <property type="protein sequence ID" value="GAF77067.1"/>
    <property type="molecule type" value="Genomic_DNA"/>
</dbReference>